<dbReference type="InterPro" id="IPR036735">
    <property type="entry name" value="NGN_dom_sf"/>
</dbReference>
<dbReference type="InterPro" id="IPR006645">
    <property type="entry name" value="NGN-like_dom"/>
</dbReference>
<dbReference type="InterPro" id="IPR043425">
    <property type="entry name" value="NusG-like"/>
</dbReference>
<evidence type="ECO:0000256" key="2">
    <source>
        <dbReference type="ARBA" id="ARBA00023015"/>
    </source>
</evidence>
<protein>
    <submittedName>
        <fullName evidence="5">NusG antitermination factor</fullName>
    </submittedName>
</protein>
<feature type="domain" description="NusG-like N-terminal" evidence="4">
    <location>
        <begin position="16"/>
        <end position="113"/>
    </location>
</feature>
<evidence type="ECO:0000256" key="3">
    <source>
        <dbReference type="ARBA" id="ARBA00023163"/>
    </source>
</evidence>
<dbReference type="GO" id="GO:0006354">
    <property type="term" value="P:DNA-templated transcription elongation"/>
    <property type="evidence" value="ECO:0007669"/>
    <property type="project" value="InterPro"/>
</dbReference>
<dbReference type="EMBL" id="CP000473">
    <property type="protein sequence ID" value="ABJ87095.1"/>
    <property type="molecule type" value="Genomic_DNA"/>
</dbReference>
<dbReference type="PANTHER" id="PTHR30265:SF4">
    <property type="entry name" value="KOW MOTIF FAMILY PROTEIN, EXPRESSED"/>
    <property type="match status" value="1"/>
</dbReference>
<dbReference type="HOGENOM" id="CLU_067287_5_2_0"/>
<accession>Q01TC5</accession>
<dbReference type="OrthoDB" id="9790639at2"/>
<evidence type="ECO:0000256" key="1">
    <source>
        <dbReference type="ARBA" id="ARBA00022814"/>
    </source>
</evidence>
<dbReference type="eggNOG" id="COG0250">
    <property type="taxonomic scope" value="Bacteria"/>
</dbReference>
<dbReference type="SUPFAM" id="SSF50104">
    <property type="entry name" value="Translation proteins SH3-like domain"/>
    <property type="match status" value="1"/>
</dbReference>
<keyword evidence="2" id="KW-0805">Transcription regulation</keyword>
<keyword evidence="3" id="KW-0804">Transcription</keyword>
<proteinExistence type="predicted"/>
<dbReference type="SUPFAM" id="SSF82679">
    <property type="entry name" value="N-utilization substance G protein NusG, N-terminal domain"/>
    <property type="match status" value="1"/>
</dbReference>
<evidence type="ECO:0000313" key="5">
    <source>
        <dbReference type="EMBL" id="ABJ87095.1"/>
    </source>
</evidence>
<dbReference type="FunCoup" id="Q01TC5">
    <property type="interactions" value="13"/>
</dbReference>
<dbReference type="KEGG" id="sus:Acid_6169"/>
<keyword evidence="1" id="KW-0889">Transcription antitermination</keyword>
<gene>
    <name evidence="5" type="ordered locus">Acid_6169</name>
</gene>
<organism evidence="5">
    <name type="scientific">Solibacter usitatus (strain Ellin6076)</name>
    <dbReference type="NCBI Taxonomy" id="234267"/>
    <lineage>
        <taxon>Bacteria</taxon>
        <taxon>Pseudomonadati</taxon>
        <taxon>Acidobacteriota</taxon>
        <taxon>Terriglobia</taxon>
        <taxon>Bryobacterales</taxon>
        <taxon>Solibacteraceae</taxon>
        <taxon>Candidatus Solibacter</taxon>
    </lineage>
</organism>
<dbReference type="SMART" id="SM00738">
    <property type="entry name" value="NGN"/>
    <property type="match status" value="1"/>
</dbReference>
<dbReference type="PANTHER" id="PTHR30265">
    <property type="entry name" value="RHO-INTERACTING TRANSCRIPTION TERMINATION FACTOR NUSG"/>
    <property type="match status" value="1"/>
</dbReference>
<dbReference type="Pfam" id="PF02357">
    <property type="entry name" value="NusG"/>
    <property type="match status" value="1"/>
</dbReference>
<dbReference type="AlphaFoldDB" id="Q01TC5"/>
<sequence length="193" mass="21094">MSICGSPDDQAQSNSGLQWFALSVTPKLTQLVLMALEHKGYECFTPLQSSTRKRRDQVADMQVPAFPGYVFARIDVRFRLPVLVTPGVRGIVGYGRQPAPVDDGEIFALRRVMQSQLPAKSAPYLRTGDRVQLVEGPLSGLTGLLIQQKGANRVLVQVTLINQALAVDVESAWVRSLDVEPVCRVLSAAQGCF</sequence>
<dbReference type="CDD" id="cd09886">
    <property type="entry name" value="NGN_SP"/>
    <property type="match status" value="1"/>
</dbReference>
<dbReference type="InParanoid" id="Q01TC5"/>
<dbReference type="Gene3D" id="3.30.70.940">
    <property type="entry name" value="NusG, N-terminal domain"/>
    <property type="match status" value="1"/>
</dbReference>
<evidence type="ECO:0000259" key="4">
    <source>
        <dbReference type="SMART" id="SM00738"/>
    </source>
</evidence>
<reference evidence="5" key="1">
    <citation type="submission" date="2006-10" db="EMBL/GenBank/DDBJ databases">
        <title>Complete sequence of Solibacter usitatus Ellin6076.</title>
        <authorList>
            <consortium name="US DOE Joint Genome Institute"/>
            <person name="Copeland A."/>
            <person name="Lucas S."/>
            <person name="Lapidus A."/>
            <person name="Barry K."/>
            <person name="Detter J.C."/>
            <person name="Glavina del Rio T."/>
            <person name="Hammon N."/>
            <person name="Israni S."/>
            <person name="Dalin E."/>
            <person name="Tice H."/>
            <person name="Pitluck S."/>
            <person name="Thompson L.S."/>
            <person name="Brettin T."/>
            <person name="Bruce D."/>
            <person name="Han C."/>
            <person name="Tapia R."/>
            <person name="Gilna P."/>
            <person name="Schmutz J."/>
            <person name="Larimer F."/>
            <person name="Land M."/>
            <person name="Hauser L."/>
            <person name="Kyrpides N."/>
            <person name="Mikhailova N."/>
            <person name="Janssen P.H."/>
            <person name="Kuske C.R."/>
            <person name="Richardson P."/>
        </authorList>
    </citation>
    <scope>NUCLEOTIDE SEQUENCE</scope>
    <source>
        <strain evidence="5">Ellin6076</strain>
    </source>
</reference>
<dbReference type="STRING" id="234267.Acid_6169"/>
<name>Q01TC5_SOLUE</name>
<dbReference type="GO" id="GO:0031564">
    <property type="term" value="P:transcription antitermination"/>
    <property type="evidence" value="ECO:0007669"/>
    <property type="project" value="UniProtKB-KW"/>
</dbReference>
<dbReference type="InterPro" id="IPR008991">
    <property type="entry name" value="Translation_prot_SH3-like_sf"/>
</dbReference>